<name>A0A822ZP54_NELNU</name>
<dbReference type="SUPFAM" id="SSF51445">
    <property type="entry name" value="(Trans)glycosidases"/>
    <property type="match status" value="1"/>
</dbReference>
<dbReference type="GO" id="GO:0005975">
    <property type="term" value="P:carbohydrate metabolic process"/>
    <property type="evidence" value="ECO:0007669"/>
    <property type="project" value="InterPro"/>
</dbReference>
<dbReference type="InterPro" id="IPR044965">
    <property type="entry name" value="Glyco_hydro_17_plant"/>
</dbReference>
<keyword evidence="3" id="KW-0326">Glycosidase</keyword>
<dbReference type="GO" id="GO:0004553">
    <property type="term" value="F:hydrolase activity, hydrolyzing O-glycosyl compounds"/>
    <property type="evidence" value="ECO:0007669"/>
    <property type="project" value="InterPro"/>
</dbReference>
<dbReference type="EMBL" id="DUZY01000007">
    <property type="protein sequence ID" value="DAD44706.1"/>
    <property type="molecule type" value="Genomic_DNA"/>
</dbReference>
<comment type="similarity">
    <text evidence="1 4">Belongs to the glycosyl hydrolase 17 family.</text>
</comment>
<dbReference type="AlphaFoldDB" id="A0A822ZP54"/>
<keyword evidence="6" id="KW-1185">Reference proteome</keyword>
<dbReference type="InterPro" id="IPR017853">
    <property type="entry name" value="GH"/>
</dbReference>
<organism evidence="5 6">
    <name type="scientific">Nelumbo nucifera</name>
    <name type="common">Sacred lotus</name>
    <dbReference type="NCBI Taxonomy" id="4432"/>
    <lineage>
        <taxon>Eukaryota</taxon>
        <taxon>Viridiplantae</taxon>
        <taxon>Streptophyta</taxon>
        <taxon>Embryophyta</taxon>
        <taxon>Tracheophyta</taxon>
        <taxon>Spermatophyta</taxon>
        <taxon>Magnoliopsida</taxon>
        <taxon>Proteales</taxon>
        <taxon>Nelumbonaceae</taxon>
        <taxon>Nelumbo</taxon>
    </lineage>
</organism>
<keyword evidence="2" id="KW-0378">Hydrolase</keyword>
<dbReference type="Pfam" id="PF00332">
    <property type="entry name" value="Glyco_hydro_17"/>
    <property type="match status" value="1"/>
</dbReference>
<protein>
    <submittedName>
        <fullName evidence="5">Uncharacterized protein</fullName>
    </submittedName>
</protein>
<evidence type="ECO:0000256" key="1">
    <source>
        <dbReference type="ARBA" id="ARBA00008773"/>
    </source>
</evidence>
<dbReference type="InterPro" id="IPR000490">
    <property type="entry name" value="Glyco_hydro_17"/>
</dbReference>
<evidence type="ECO:0000256" key="3">
    <source>
        <dbReference type="ARBA" id="ARBA00023295"/>
    </source>
</evidence>
<evidence type="ECO:0000256" key="4">
    <source>
        <dbReference type="RuleBase" id="RU004335"/>
    </source>
</evidence>
<evidence type="ECO:0000256" key="2">
    <source>
        <dbReference type="ARBA" id="ARBA00022801"/>
    </source>
</evidence>
<sequence>MGINYGQLGNNLPSPSRSIELIKSLKAGRVKHANPDILKALEGTNIQVSIMVPNQLISNISSSQSLANEWVRTNVVPFYPKTLIHYLLVGNKIFSFSSDQDWQTWYDLIQAMRQLKYSLKIHTSETKLGLQLPWVSFNRPSHRQTECFGPISPYW</sequence>
<gene>
    <name evidence="5" type="ORF">HUJ06_002936</name>
</gene>
<dbReference type="PANTHER" id="PTHR32227">
    <property type="entry name" value="GLUCAN ENDO-1,3-BETA-GLUCOSIDASE BG1-RELATED-RELATED"/>
    <property type="match status" value="1"/>
</dbReference>
<evidence type="ECO:0000313" key="5">
    <source>
        <dbReference type="EMBL" id="DAD44706.1"/>
    </source>
</evidence>
<accession>A0A822ZP54</accession>
<dbReference type="Gene3D" id="3.20.20.80">
    <property type="entry name" value="Glycosidases"/>
    <property type="match status" value="1"/>
</dbReference>
<proteinExistence type="inferred from homology"/>
<evidence type="ECO:0000313" key="6">
    <source>
        <dbReference type="Proteomes" id="UP000607653"/>
    </source>
</evidence>
<dbReference type="Proteomes" id="UP000607653">
    <property type="component" value="Unassembled WGS sequence"/>
</dbReference>
<comment type="caution">
    <text evidence="5">The sequence shown here is derived from an EMBL/GenBank/DDBJ whole genome shotgun (WGS) entry which is preliminary data.</text>
</comment>
<reference evidence="5 6" key="1">
    <citation type="journal article" date="2020" name="Mol. Biol. Evol.">
        <title>Distinct Expression and Methylation Patterns for Genes with Different Fates following a Single Whole-Genome Duplication in Flowering Plants.</title>
        <authorList>
            <person name="Shi T."/>
            <person name="Rahmani R.S."/>
            <person name="Gugger P.F."/>
            <person name="Wang M."/>
            <person name="Li H."/>
            <person name="Zhang Y."/>
            <person name="Li Z."/>
            <person name="Wang Q."/>
            <person name="Van de Peer Y."/>
            <person name="Marchal K."/>
            <person name="Chen J."/>
        </authorList>
    </citation>
    <scope>NUCLEOTIDE SEQUENCE [LARGE SCALE GENOMIC DNA]</scope>
    <source>
        <tissue evidence="5">Leaf</tissue>
    </source>
</reference>